<keyword evidence="11" id="KW-1133">Transmembrane helix</keyword>
<comment type="pathway">
    <text evidence="3">Protein modification; protein ubiquitination.</text>
</comment>
<keyword evidence="6" id="KW-0812">Transmembrane</keyword>
<feature type="domain" description="RING-CH-type" evidence="13">
    <location>
        <begin position="1"/>
        <end position="49"/>
    </location>
</feature>
<dbReference type="EMBL" id="OZ023703">
    <property type="protein sequence ID" value="CAK9870337.1"/>
    <property type="molecule type" value="Genomic_DNA"/>
</dbReference>
<keyword evidence="8" id="KW-0863">Zinc-finger</keyword>
<evidence type="ECO:0000256" key="12">
    <source>
        <dbReference type="ARBA" id="ARBA00023136"/>
    </source>
</evidence>
<evidence type="ECO:0000256" key="8">
    <source>
        <dbReference type="ARBA" id="ARBA00022771"/>
    </source>
</evidence>
<gene>
    <name evidence="14" type="ORF">CSSPJE1EN2_LOCUS13005</name>
</gene>
<evidence type="ECO:0000256" key="7">
    <source>
        <dbReference type="ARBA" id="ARBA00022723"/>
    </source>
</evidence>
<keyword evidence="10" id="KW-0862">Zinc</keyword>
<dbReference type="PROSITE" id="PS51292">
    <property type="entry name" value="ZF_RING_CH"/>
    <property type="match status" value="1"/>
</dbReference>
<dbReference type="EC" id="2.3.2.27" evidence="4"/>
<dbReference type="SUPFAM" id="SSF57850">
    <property type="entry name" value="RING/U-box"/>
    <property type="match status" value="1"/>
</dbReference>
<keyword evidence="7" id="KW-0479">Metal-binding</keyword>
<organism evidence="14 15">
    <name type="scientific">Sphagnum jensenii</name>
    <dbReference type="NCBI Taxonomy" id="128206"/>
    <lineage>
        <taxon>Eukaryota</taxon>
        <taxon>Viridiplantae</taxon>
        <taxon>Streptophyta</taxon>
        <taxon>Embryophyta</taxon>
        <taxon>Bryophyta</taxon>
        <taxon>Sphagnophytina</taxon>
        <taxon>Sphagnopsida</taxon>
        <taxon>Sphagnales</taxon>
        <taxon>Sphagnaceae</taxon>
        <taxon>Sphagnum</taxon>
    </lineage>
</organism>
<evidence type="ECO:0000256" key="6">
    <source>
        <dbReference type="ARBA" id="ARBA00022692"/>
    </source>
</evidence>
<keyword evidence="9" id="KW-0833">Ubl conjugation pathway</keyword>
<name>A0ABP1B5A7_9BRYO</name>
<dbReference type="InterPro" id="IPR013083">
    <property type="entry name" value="Znf_RING/FYVE/PHD"/>
</dbReference>
<dbReference type="PANTHER" id="PTHR13145">
    <property type="entry name" value="SSM4 PROTEIN"/>
    <property type="match status" value="1"/>
</dbReference>
<evidence type="ECO:0000256" key="3">
    <source>
        <dbReference type="ARBA" id="ARBA00004906"/>
    </source>
</evidence>
<evidence type="ECO:0000256" key="11">
    <source>
        <dbReference type="ARBA" id="ARBA00022989"/>
    </source>
</evidence>
<keyword evidence="5" id="KW-0808">Transferase</keyword>
<dbReference type="InterPro" id="IPR011016">
    <property type="entry name" value="Znf_RING-CH"/>
</dbReference>
<evidence type="ECO:0000313" key="14">
    <source>
        <dbReference type="EMBL" id="CAK9870337.1"/>
    </source>
</evidence>
<evidence type="ECO:0000313" key="15">
    <source>
        <dbReference type="Proteomes" id="UP001497522"/>
    </source>
</evidence>
<evidence type="ECO:0000256" key="2">
    <source>
        <dbReference type="ARBA" id="ARBA00004141"/>
    </source>
</evidence>
<evidence type="ECO:0000256" key="4">
    <source>
        <dbReference type="ARBA" id="ARBA00012483"/>
    </source>
</evidence>
<evidence type="ECO:0000259" key="13">
    <source>
        <dbReference type="PROSITE" id="PS51292"/>
    </source>
</evidence>
<reference evidence="14 15" key="1">
    <citation type="submission" date="2024-03" db="EMBL/GenBank/DDBJ databases">
        <authorList>
            <consortium name="ELIXIR-Norway"/>
            <consortium name="Elixir Norway"/>
        </authorList>
    </citation>
    <scope>NUCLEOTIDE SEQUENCE [LARGE SCALE GENOMIC DNA]</scope>
</reference>
<protein>
    <recommendedName>
        <fullName evidence="4">RING-type E3 ubiquitin transferase</fullName>
        <ecNumber evidence="4">2.3.2.27</ecNumber>
    </recommendedName>
</protein>
<dbReference type="Gene3D" id="3.30.40.10">
    <property type="entry name" value="Zinc/RING finger domain, C3HC4 (zinc finger)"/>
    <property type="match status" value="1"/>
</dbReference>
<dbReference type="Proteomes" id="UP001497522">
    <property type="component" value="Chromosome 2"/>
</dbReference>
<proteinExistence type="predicted"/>
<evidence type="ECO:0000256" key="10">
    <source>
        <dbReference type="ARBA" id="ARBA00022833"/>
    </source>
</evidence>
<accession>A0ABP1B5A7</accession>
<comment type="catalytic activity">
    <reaction evidence="1">
        <text>S-ubiquitinyl-[E2 ubiquitin-conjugating enzyme]-L-cysteine + [acceptor protein]-L-lysine = [E2 ubiquitin-conjugating enzyme]-L-cysteine + N(6)-ubiquitinyl-[acceptor protein]-L-lysine.</text>
        <dbReference type="EC" id="2.3.2.27"/>
    </reaction>
</comment>
<keyword evidence="15" id="KW-1185">Reference proteome</keyword>
<sequence>MTGEDDSPLYYPCACSGSVEYVHQECLLQWLNHSNVRQCEVHFLRSQDLFCSSDGESLI</sequence>
<dbReference type="SMART" id="SM00744">
    <property type="entry name" value="RINGv"/>
    <property type="match status" value="1"/>
</dbReference>
<dbReference type="PANTHER" id="PTHR13145:SF0">
    <property type="entry name" value="E3 UBIQUITIN-PROTEIN LIGASE MARCHF6"/>
    <property type="match status" value="1"/>
</dbReference>
<keyword evidence="12" id="KW-0472">Membrane</keyword>
<evidence type="ECO:0000256" key="9">
    <source>
        <dbReference type="ARBA" id="ARBA00022786"/>
    </source>
</evidence>
<comment type="subcellular location">
    <subcellularLocation>
        <location evidence="2">Membrane</location>
        <topology evidence="2">Multi-pass membrane protein</topology>
    </subcellularLocation>
</comment>
<dbReference type="Pfam" id="PF12906">
    <property type="entry name" value="RINGv"/>
    <property type="match status" value="1"/>
</dbReference>
<evidence type="ECO:0000256" key="1">
    <source>
        <dbReference type="ARBA" id="ARBA00000900"/>
    </source>
</evidence>
<evidence type="ECO:0000256" key="5">
    <source>
        <dbReference type="ARBA" id="ARBA00022679"/>
    </source>
</evidence>